<dbReference type="Pfam" id="PF03721">
    <property type="entry name" value="UDPG_MGDP_dh_N"/>
    <property type="match status" value="1"/>
</dbReference>
<feature type="binding site" evidence="10">
    <location>
        <position position="30"/>
    </location>
    <ligand>
        <name>NAD(+)</name>
        <dbReference type="ChEBI" id="CHEBI:57540"/>
    </ligand>
</feature>
<dbReference type="InterPro" id="IPR014026">
    <property type="entry name" value="UDP-Glc/GDP-Man_DH_dimer"/>
</dbReference>
<organism evidence="12 13">
    <name type="scientific">Listeria booriae</name>
    <dbReference type="NCBI Taxonomy" id="1552123"/>
    <lineage>
        <taxon>Bacteria</taxon>
        <taxon>Bacillati</taxon>
        <taxon>Bacillota</taxon>
        <taxon>Bacilli</taxon>
        <taxon>Bacillales</taxon>
        <taxon>Listeriaceae</taxon>
        <taxon>Listeria</taxon>
    </lineage>
</organism>
<protein>
    <recommendedName>
        <fullName evidence="3 7">UDP-glucose 6-dehydrogenase</fullName>
        <ecNumber evidence="3 7">1.1.1.22</ecNumber>
    </recommendedName>
</protein>
<evidence type="ECO:0000256" key="1">
    <source>
        <dbReference type="ARBA" id="ARBA00004701"/>
    </source>
</evidence>
<dbReference type="GO" id="GO:0003979">
    <property type="term" value="F:UDP-glucose 6-dehydrogenase activity"/>
    <property type="evidence" value="ECO:0007669"/>
    <property type="project" value="UniProtKB-EC"/>
</dbReference>
<dbReference type="Pfam" id="PF03720">
    <property type="entry name" value="UDPG_MGDP_dh_C"/>
    <property type="match status" value="1"/>
</dbReference>
<dbReference type="InterPro" id="IPR036291">
    <property type="entry name" value="NAD(P)-bd_dom_sf"/>
</dbReference>
<dbReference type="PANTHER" id="PTHR43750:SF3">
    <property type="entry name" value="UDP-GLUCOSE 6-DEHYDROGENASE TUAD"/>
    <property type="match status" value="1"/>
</dbReference>
<evidence type="ECO:0000256" key="6">
    <source>
        <dbReference type="ARBA" id="ARBA00047473"/>
    </source>
</evidence>
<dbReference type="SMART" id="SM00984">
    <property type="entry name" value="UDPG_MGDP_dh_C"/>
    <property type="match status" value="1"/>
</dbReference>
<feature type="binding site" evidence="9">
    <location>
        <position position="201"/>
    </location>
    <ligand>
        <name>substrate</name>
    </ligand>
</feature>
<evidence type="ECO:0000256" key="5">
    <source>
        <dbReference type="ARBA" id="ARBA00023027"/>
    </source>
</evidence>
<keyword evidence="4 7" id="KW-0560">Oxidoreductase</keyword>
<comment type="caution">
    <text evidence="12">The sequence shown here is derived from an EMBL/GenBank/DDBJ whole genome shotgun (WGS) entry which is preliminary data.</text>
</comment>
<evidence type="ECO:0000256" key="8">
    <source>
        <dbReference type="PIRSR" id="PIRSR500134-1"/>
    </source>
</evidence>
<evidence type="ECO:0000256" key="4">
    <source>
        <dbReference type="ARBA" id="ARBA00023002"/>
    </source>
</evidence>
<dbReference type="PIRSF" id="PIRSF500134">
    <property type="entry name" value="UDPglc_DH_bac"/>
    <property type="match status" value="1"/>
</dbReference>
<dbReference type="InterPro" id="IPR008927">
    <property type="entry name" value="6-PGluconate_DH-like_C_sf"/>
</dbReference>
<sequence>MNITVIGAGYVGLVTAAALAKIGHQVICLDRDERKIEMLKAGQVPIFEPDLGALVGQGIAAGFLRFTTVNTEAFAEPEIILLAVGTPENADGSANLSAIFGACQEIADVISNRVIVGVKSTVPVGTNDKIAAFFKRENAIVEVVSNPEFLSQGTAVRDTLHAKRIIIGAESEYAVSRMMALYEPFEQPIVTMKRRSAEMVKYASNDFLALKISFINDIANLCECVEADIDEVVAGMKYDERIGHQFLAPGIGYGGSCFPKDTKALHWLAEESGYTLRTIQAAIQVNEKQKFKLIQAARKDIPQFLGKKVAVLGVAFKPGTDDLREAPAIPNIQYLLDAGAEVHVYDPVAAANVARVFGGAIHYSADIAACLADAEACFIFTEWAEICRMDLVLFELMRERNVYDGRNCFTLADVEKVDMNYYSIGRRKLQRSRVR</sequence>
<evidence type="ECO:0000256" key="2">
    <source>
        <dbReference type="ARBA" id="ARBA00006601"/>
    </source>
</evidence>
<evidence type="ECO:0000256" key="9">
    <source>
        <dbReference type="PIRSR" id="PIRSR500134-2"/>
    </source>
</evidence>
<dbReference type="Gene3D" id="3.40.50.720">
    <property type="entry name" value="NAD(P)-binding Rossmann-like Domain"/>
    <property type="match status" value="2"/>
</dbReference>
<dbReference type="InterPro" id="IPR036220">
    <property type="entry name" value="UDP-Glc/GDP-Man_DH_C_sf"/>
</dbReference>
<dbReference type="GO" id="GO:0051287">
    <property type="term" value="F:NAD binding"/>
    <property type="evidence" value="ECO:0007669"/>
    <property type="project" value="InterPro"/>
</dbReference>
<dbReference type="SUPFAM" id="SSF52413">
    <property type="entry name" value="UDP-glucose/GDP-mannose dehydrogenase C-terminal domain"/>
    <property type="match status" value="1"/>
</dbReference>
<evidence type="ECO:0000256" key="7">
    <source>
        <dbReference type="PIRNR" id="PIRNR000124"/>
    </source>
</evidence>
<dbReference type="SUPFAM" id="SSF51735">
    <property type="entry name" value="NAD(P)-binding Rossmann-fold domains"/>
    <property type="match status" value="1"/>
</dbReference>
<name>A0A7X0XRX4_9LIST</name>
<proteinExistence type="inferred from homology"/>
<dbReference type="InterPro" id="IPR014027">
    <property type="entry name" value="UDP-Glc/GDP-Man_DH_C"/>
</dbReference>
<dbReference type="NCBIfam" id="TIGR03026">
    <property type="entry name" value="NDP-sugDHase"/>
    <property type="match status" value="1"/>
</dbReference>
<feature type="active site" description="Nucleophile" evidence="8">
    <location>
        <position position="257"/>
    </location>
</feature>
<comment type="pathway">
    <text evidence="1">Nucleotide-sugar biosynthesis; UDP-alpha-D-glucuronate biosynthesis; UDP-alpha-D-glucuronate from UDP-alpha-D-glucose: step 1/1.</text>
</comment>
<keyword evidence="5 7" id="KW-0520">NAD</keyword>
<feature type="binding site" evidence="10">
    <location>
        <position position="324"/>
    </location>
    <ligand>
        <name>NAD(+)</name>
        <dbReference type="ChEBI" id="CHEBI:57540"/>
    </ligand>
</feature>
<dbReference type="Proteomes" id="UP000547643">
    <property type="component" value="Unassembled WGS sequence"/>
</dbReference>
<feature type="binding site" evidence="10">
    <location>
        <position position="121"/>
    </location>
    <ligand>
        <name>NAD(+)</name>
        <dbReference type="ChEBI" id="CHEBI:57540"/>
    </ligand>
</feature>
<evidence type="ECO:0000313" key="13">
    <source>
        <dbReference type="Proteomes" id="UP000547643"/>
    </source>
</evidence>
<dbReference type="EC" id="1.1.1.22" evidence="3 7"/>
<dbReference type="InterPro" id="IPR001732">
    <property type="entry name" value="UDP-Glc/GDP-Man_DH_N"/>
</dbReference>
<reference evidence="12 13" key="1">
    <citation type="submission" date="2020-03" db="EMBL/GenBank/DDBJ databases">
        <title>Soil Listeria distribution.</title>
        <authorList>
            <person name="Liao J."/>
            <person name="Wiedmann M."/>
        </authorList>
    </citation>
    <scope>NUCLEOTIDE SEQUENCE [LARGE SCALE GENOMIC DNA]</scope>
    <source>
        <strain evidence="12 13">FSL L7-1017</strain>
    </source>
</reference>
<dbReference type="Gene3D" id="1.20.5.100">
    <property type="entry name" value="Cytochrome c1, transmembrane anchor, C-terminal"/>
    <property type="match status" value="1"/>
</dbReference>
<dbReference type="InterPro" id="IPR017476">
    <property type="entry name" value="UDP-Glc/GDP-Man"/>
</dbReference>
<evidence type="ECO:0000313" key="12">
    <source>
        <dbReference type="EMBL" id="MBC1779167.1"/>
    </source>
</evidence>
<dbReference type="EMBL" id="JAARUV010000003">
    <property type="protein sequence ID" value="MBC1779167.1"/>
    <property type="molecule type" value="Genomic_DNA"/>
</dbReference>
<feature type="binding site" evidence="9">
    <location>
        <position position="254"/>
    </location>
    <ligand>
        <name>substrate</name>
    </ligand>
</feature>
<feature type="binding site" evidence="10">
    <location>
        <position position="86"/>
    </location>
    <ligand>
        <name>NAD(+)</name>
        <dbReference type="ChEBI" id="CHEBI:57540"/>
    </ligand>
</feature>
<feature type="domain" description="UDP-glucose/GDP-mannose dehydrogenase C-terminal" evidence="11">
    <location>
        <begin position="310"/>
        <end position="411"/>
    </location>
</feature>
<dbReference type="SUPFAM" id="SSF48179">
    <property type="entry name" value="6-phosphogluconate dehydrogenase C-terminal domain-like"/>
    <property type="match status" value="1"/>
</dbReference>
<accession>A0A7X0XRX4</accession>
<dbReference type="RefSeq" id="WP_185495115.1">
    <property type="nucleotide sequence ID" value="NZ_JAARUV010000003.1"/>
</dbReference>
<dbReference type="InterPro" id="IPR028357">
    <property type="entry name" value="UDPglc_DH_bac"/>
</dbReference>
<feature type="binding site" evidence="10">
    <location>
        <position position="260"/>
    </location>
    <ligand>
        <name>NAD(+)</name>
        <dbReference type="ChEBI" id="CHEBI:57540"/>
    </ligand>
</feature>
<dbReference type="AlphaFoldDB" id="A0A7X0XRX4"/>
<dbReference type="Pfam" id="PF00984">
    <property type="entry name" value="UDPG_MGDP_dh"/>
    <property type="match status" value="1"/>
</dbReference>
<dbReference type="GO" id="GO:0000271">
    <property type="term" value="P:polysaccharide biosynthetic process"/>
    <property type="evidence" value="ECO:0007669"/>
    <property type="project" value="InterPro"/>
</dbReference>
<dbReference type="PIRSF" id="PIRSF000124">
    <property type="entry name" value="UDPglc_GDPman_dh"/>
    <property type="match status" value="1"/>
</dbReference>
<evidence type="ECO:0000259" key="11">
    <source>
        <dbReference type="SMART" id="SM00984"/>
    </source>
</evidence>
<dbReference type="PANTHER" id="PTHR43750">
    <property type="entry name" value="UDP-GLUCOSE 6-DEHYDROGENASE TUAD"/>
    <property type="match status" value="1"/>
</dbReference>
<feature type="binding site" evidence="10">
    <location>
        <position position="35"/>
    </location>
    <ligand>
        <name>NAD(+)</name>
        <dbReference type="ChEBI" id="CHEBI:57540"/>
    </ligand>
</feature>
<dbReference type="UniPathway" id="UPA00038">
    <property type="reaction ID" value="UER00491"/>
</dbReference>
<evidence type="ECO:0000256" key="10">
    <source>
        <dbReference type="PIRSR" id="PIRSR500134-3"/>
    </source>
</evidence>
<evidence type="ECO:0000256" key="3">
    <source>
        <dbReference type="ARBA" id="ARBA00012954"/>
    </source>
</evidence>
<feature type="binding site" evidence="9">
    <location>
        <begin position="246"/>
        <end position="250"/>
    </location>
    <ligand>
        <name>substrate</name>
    </ligand>
</feature>
<feature type="binding site" evidence="9">
    <location>
        <position position="317"/>
    </location>
    <ligand>
        <name>substrate</name>
    </ligand>
</feature>
<gene>
    <name evidence="12" type="ORF">HCA46_09980</name>
</gene>
<comment type="catalytic activity">
    <reaction evidence="6 7">
        <text>UDP-alpha-D-glucose + 2 NAD(+) + H2O = UDP-alpha-D-glucuronate + 2 NADH + 3 H(+)</text>
        <dbReference type="Rhea" id="RHEA:23596"/>
        <dbReference type="ChEBI" id="CHEBI:15377"/>
        <dbReference type="ChEBI" id="CHEBI:15378"/>
        <dbReference type="ChEBI" id="CHEBI:57540"/>
        <dbReference type="ChEBI" id="CHEBI:57945"/>
        <dbReference type="ChEBI" id="CHEBI:58052"/>
        <dbReference type="ChEBI" id="CHEBI:58885"/>
        <dbReference type="EC" id="1.1.1.22"/>
    </reaction>
</comment>
<comment type="similarity">
    <text evidence="2 7">Belongs to the UDP-glucose/GDP-mannose dehydrogenase family.</text>
</comment>
<dbReference type="GO" id="GO:0006065">
    <property type="term" value="P:UDP-glucuronate biosynthetic process"/>
    <property type="evidence" value="ECO:0007669"/>
    <property type="project" value="UniProtKB-UniPathway"/>
</dbReference>